<dbReference type="PANTHER" id="PTHR11102">
    <property type="entry name" value="SEL-1-LIKE PROTEIN"/>
    <property type="match status" value="1"/>
</dbReference>
<evidence type="ECO:0000256" key="1">
    <source>
        <dbReference type="ARBA" id="ARBA00038101"/>
    </source>
</evidence>
<dbReference type="InterPro" id="IPR005123">
    <property type="entry name" value="Oxoglu/Fe-dep_dioxygenase_dom"/>
</dbReference>
<dbReference type="SUPFAM" id="SSF51197">
    <property type="entry name" value="Clavaminate synthase-like"/>
    <property type="match status" value="1"/>
</dbReference>
<sequence length="594" mass="66780">MCWRDRAGDGLEHESHGKVGPALLRSWGASPSSLAGARRRGGSRSGRRASARGAVLLAALPMFRFQRRRDLQLRSWQGVEDRSEVQGLGKPSRVYCLRSFLPKEQVAELREYLRSSEDYEISSDSVDEAPTFEFYPCARGRWRDSVLERLLGPAAEELQQLLKQRLGAGALSEVLVRRYLPSERRGHGLHYDGHAFVTAVLGVSEVEDFRGGLFLQSEAHLSSRRYVELKPGDLLVHSFDLQHGVEVLEGCRYSLIFWFKDSEESVLASTTPWYDELAEAEDVHALYNLGVQHELGVSGKEQDLDLARQFYRRSAEQGHPFAQNNLALLCEEPEAGQWLRRAAAQGHATAQMNLAAQVPEAEAVVWMRRAAEQLDPKAAYCLGEMYQRGYGMAPDLSEARRWYRRSADRGHFPSLTQLGLLSFEEGNFEEARGLFEAASLGDSEAFGHLVAARALLGEKPLDIWQELADEGQPEALFQLGMSYLNGEGVSVDEEKAFRLLQTAAELGHGDAAECLWHLEEEDDGEYAPALDGTSVGPREMHEETTIHHESTGGCHTNKMIGQSKNRQDWWERKCKDKNKDDCKAKKECDWSGWW</sequence>
<feature type="domain" description="Fe2OG dioxygenase" evidence="2">
    <location>
        <begin position="170"/>
        <end position="261"/>
    </location>
</feature>
<evidence type="ECO:0000313" key="3">
    <source>
        <dbReference type="EMBL" id="CAJ1407356.1"/>
    </source>
</evidence>
<comment type="caution">
    <text evidence="3">The sequence shown here is derived from an EMBL/GenBank/DDBJ whole genome shotgun (WGS) entry which is preliminary data.</text>
</comment>
<gene>
    <name evidence="3" type="ORF">EVOR1521_LOCUS29076</name>
</gene>
<evidence type="ECO:0000259" key="2">
    <source>
        <dbReference type="PROSITE" id="PS51471"/>
    </source>
</evidence>
<dbReference type="Gene3D" id="1.25.40.10">
    <property type="entry name" value="Tetratricopeptide repeat domain"/>
    <property type="match status" value="2"/>
</dbReference>
<dbReference type="Pfam" id="PF08238">
    <property type="entry name" value="Sel1"/>
    <property type="match status" value="5"/>
</dbReference>
<dbReference type="InterPro" id="IPR050767">
    <property type="entry name" value="Sel1_AlgK"/>
</dbReference>
<dbReference type="Proteomes" id="UP001178507">
    <property type="component" value="Unassembled WGS sequence"/>
</dbReference>
<dbReference type="PANTHER" id="PTHR11102:SF160">
    <property type="entry name" value="ERAD-ASSOCIATED E3 UBIQUITIN-PROTEIN LIGASE COMPONENT HRD3"/>
    <property type="match status" value="1"/>
</dbReference>
<dbReference type="InterPro" id="IPR011990">
    <property type="entry name" value="TPR-like_helical_dom_sf"/>
</dbReference>
<dbReference type="EMBL" id="CAUJNA010003669">
    <property type="protein sequence ID" value="CAJ1407356.1"/>
    <property type="molecule type" value="Genomic_DNA"/>
</dbReference>
<dbReference type="PROSITE" id="PS51471">
    <property type="entry name" value="FE2OG_OXY"/>
    <property type="match status" value="1"/>
</dbReference>
<name>A0AA36JLN8_9DINO</name>
<comment type="similarity">
    <text evidence="1">Belongs to the sel-1 family.</text>
</comment>
<keyword evidence="4" id="KW-1185">Reference proteome</keyword>
<dbReference type="InterPro" id="IPR006597">
    <property type="entry name" value="Sel1-like"/>
</dbReference>
<dbReference type="Gene3D" id="2.60.120.620">
    <property type="entry name" value="q2cbj1_9rhob like domain"/>
    <property type="match status" value="1"/>
</dbReference>
<reference evidence="3" key="1">
    <citation type="submission" date="2023-08" db="EMBL/GenBank/DDBJ databases">
        <authorList>
            <person name="Chen Y."/>
            <person name="Shah S."/>
            <person name="Dougan E. K."/>
            <person name="Thang M."/>
            <person name="Chan C."/>
        </authorList>
    </citation>
    <scope>NUCLEOTIDE SEQUENCE</scope>
</reference>
<organism evidence="3 4">
    <name type="scientific">Effrenium voratum</name>
    <dbReference type="NCBI Taxonomy" id="2562239"/>
    <lineage>
        <taxon>Eukaryota</taxon>
        <taxon>Sar</taxon>
        <taxon>Alveolata</taxon>
        <taxon>Dinophyceae</taxon>
        <taxon>Suessiales</taxon>
        <taxon>Symbiodiniaceae</taxon>
        <taxon>Effrenium</taxon>
    </lineage>
</organism>
<proteinExistence type="inferred from homology"/>
<dbReference type="SMART" id="SM00671">
    <property type="entry name" value="SEL1"/>
    <property type="match status" value="4"/>
</dbReference>
<dbReference type="SUPFAM" id="SSF81901">
    <property type="entry name" value="HCP-like"/>
    <property type="match status" value="3"/>
</dbReference>
<protein>
    <recommendedName>
        <fullName evidence="2">Fe2OG dioxygenase domain-containing protein</fullName>
    </recommendedName>
</protein>
<dbReference type="AlphaFoldDB" id="A0AA36JLN8"/>
<evidence type="ECO:0000313" key="4">
    <source>
        <dbReference type="Proteomes" id="UP001178507"/>
    </source>
</evidence>
<accession>A0AA36JLN8</accession>